<reference evidence="1 2" key="1">
    <citation type="submission" date="2019-06" db="EMBL/GenBank/DDBJ databases">
        <title>Pantoea dispersa Assembly.</title>
        <authorList>
            <person name="Wang J."/>
        </authorList>
    </citation>
    <scope>NUCLEOTIDE SEQUENCE [LARGE SCALE GENOMIC DNA]</scope>
    <source>
        <strain evidence="2">bio</strain>
    </source>
</reference>
<sequence>MAEKVGEIYYDVDLDTAQMIAANQKARQELDNLGNQAKGAAAGVKTLETQMKTSAAAVNQATKSGGAFRSQFQQAGYQIQDFIVQVQGGQSALVAFSQQGSQLAGAFGPGGAIVGAVIALGSVIAGTLITALNGGKNAMDALKDAADEMDKVITISQNGVAALSDKYANLARVNAQVATLMRNQALLEYNQAIAKIPGAISDATGAFVSFGDKVSGAFTGGIPSVNNFSRAMSNLNITTNNFSDVIKQVPARLGGVDPALSAINNTVTALSSRLGISEQAAFELAKQLSDLSKNPSPQALQDLANKLQGMTSSSKDGQAAITALLGPIVALSREAANAAYNVSLLKNNTDNLTEGQKNLVKQSERNLALSKLQGEARARLAAQYAAEDAGFTKDDPHTKQMQADAAATYSNLEASQKLKSEQKKCASQAESVAQKLANLKQQADLSADSTNSLSREQAILNAQISLGKGATQQQIQLASQYAAKKWDTTNAIKAQAAAEKLLPETRENASYKQDLEDLKTALAAKKITQQQADATAEQLEKQHQANIAKIRADQVVSPGQEAVGAVDPVQQLANQNAQKLALIQQFEQQRLITEQQGLSLRNAANTEYEQQRIAAQWQIYKAQNQSNELLGTAIESLGGGATNAITGLLNGTQSLSEAFANLGTAVLNGLVSSLVEMGVRWVESAVMGQAAQQSAIAANQATAAAALATSTATGAASAAALLAAFSPAAMAASIATSGGAAAAGLAGYSTAMTAAQTMSLAGMREHGGPVNANSMYRVGEGGKPEIFKASNGSQYMIPGDNGRVLSNRDIGGGDGGGGIQQTVQFYITTTGGIDEQTKAWIVSSMKQVALYQMKDQSTRPGGMLQARNKK</sequence>
<protein>
    <submittedName>
        <fullName evidence="1">Tail protein (Tape measure)</fullName>
    </submittedName>
</protein>
<organism evidence="1 2">
    <name type="scientific">Pantoea dispersa</name>
    <dbReference type="NCBI Taxonomy" id="59814"/>
    <lineage>
        <taxon>Bacteria</taxon>
        <taxon>Pseudomonadati</taxon>
        <taxon>Pseudomonadota</taxon>
        <taxon>Gammaproteobacteria</taxon>
        <taxon>Enterobacterales</taxon>
        <taxon>Erwiniaceae</taxon>
        <taxon>Pantoea</taxon>
    </lineage>
</organism>
<keyword evidence="2" id="KW-1185">Reference proteome</keyword>
<proteinExistence type="predicted"/>
<name>A0ABY3A0N3_9GAMM</name>
<evidence type="ECO:0000313" key="1">
    <source>
        <dbReference type="EMBL" id="TQC75532.1"/>
    </source>
</evidence>
<dbReference type="EMBL" id="VICF01000002">
    <property type="protein sequence ID" value="TQC75532.1"/>
    <property type="molecule type" value="Genomic_DNA"/>
</dbReference>
<comment type="caution">
    <text evidence="1">The sequence shown here is derived from an EMBL/GenBank/DDBJ whole genome shotgun (WGS) entry which is preliminary data.</text>
</comment>
<accession>A0ABY3A0N3</accession>
<dbReference type="Proteomes" id="UP000319715">
    <property type="component" value="Unassembled WGS sequence"/>
</dbReference>
<evidence type="ECO:0000313" key="2">
    <source>
        <dbReference type="Proteomes" id="UP000319715"/>
    </source>
</evidence>
<gene>
    <name evidence="1" type="ORF">FK492_06300</name>
</gene>
<dbReference type="RefSeq" id="WP_141495675.1">
    <property type="nucleotide sequence ID" value="NZ_VICF01000002.1"/>
</dbReference>